<dbReference type="EMBL" id="JALLAZ020001661">
    <property type="protein sequence ID" value="KAL3769219.1"/>
    <property type="molecule type" value="Genomic_DNA"/>
</dbReference>
<feature type="transmembrane region" description="Helical" evidence="1">
    <location>
        <begin position="374"/>
        <end position="396"/>
    </location>
</feature>
<comment type="caution">
    <text evidence="2">The sequence shown here is derived from an EMBL/GenBank/DDBJ whole genome shotgun (WGS) entry which is preliminary data.</text>
</comment>
<dbReference type="AlphaFoldDB" id="A0ABD3MZ91"/>
<gene>
    <name evidence="2" type="ORF">ACHAW5_001951</name>
</gene>
<evidence type="ECO:0000313" key="3">
    <source>
        <dbReference type="Proteomes" id="UP001530315"/>
    </source>
</evidence>
<keyword evidence="1" id="KW-0812">Transmembrane</keyword>
<organism evidence="2 3">
    <name type="scientific">Stephanodiscus triporus</name>
    <dbReference type="NCBI Taxonomy" id="2934178"/>
    <lineage>
        <taxon>Eukaryota</taxon>
        <taxon>Sar</taxon>
        <taxon>Stramenopiles</taxon>
        <taxon>Ochrophyta</taxon>
        <taxon>Bacillariophyta</taxon>
        <taxon>Coscinodiscophyceae</taxon>
        <taxon>Thalassiosirophycidae</taxon>
        <taxon>Stephanodiscales</taxon>
        <taxon>Stephanodiscaceae</taxon>
        <taxon>Stephanodiscus</taxon>
    </lineage>
</organism>
<accession>A0ABD3MZ91</accession>
<keyword evidence="3" id="KW-1185">Reference proteome</keyword>
<name>A0ABD3MZ91_9STRA</name>
<feature type="transmembrane region" description="Helical" evidence="1">
    <location>
        <begin position="344"/>
        <end position="362"/>
    </location>
</feature>
<evidence type="ECO:0000256" key="1">
    <source>
        <dbReference type="SAM" id="Phobius"/>
    </source>
</evidence>
<feature type="transmembrane region" description="Helical" evidence="1">
    <location>
        <begin position="222"/>
        <end position="241"/>
    </location>
</feature>
<dbReference type="Proteomes" id="UP001530315">
    <property type="component" value="Unassembled WGS sequence"/>
</dbReference>
<sequence>MMVWSIEVIDPRYSALDVLAGIWYGRAAKFAKSKIAGRVLREVQRGLFRPFSFHGRLTTLLRLLRWAKFVGPLFGTCNKFRGHLLDMIEKRRQHVKSRAARERWTVLLDALSRRSREERAVLNLQRRFREGREAKARTRFALMSQTRETSNARVAHEIRRRLAEEHRLSRLTLERIEMSEGRRRALRQLSQHDRGNIVRHRRSERRMKKRLLLSPKTSFAVVWKYLTIACAAIEVSQFLLAPALSGELKKMPLDSFLLRVMNASPADRCDKNGARIAPPSFFYPATCGTTSTRRRTWLFAARIFAAVLAPTVNAIVFLDVFVTFFTGESTSSGTLVPKSLLARWIFPGVGLQLVVNPTMVEISKWVKRTIVRAVRVGPSLSFHLLLSCVPLGAYVYDRVLDAIFDFVERQNKILSK</sequence>
<reference evidence="2 3" key="1">
    <citation type="submission" date="2024-10" db="EMBL/GenBank/DDBJ databases">
        <title>Updated reference genomes for cyclostephanoid diatoms.</title>
        <authorList>
            <person name="Roberts W.R."/>
            <person name="Alverson A.J."/>
        </authorList>
    </citation>
    <scope>NUCLEOTIDE SEQUENCE [LARGE SCALE GENOMIC DNA]</scope>
    <source>
        <strain evidence="2 3">AJA276-08</strain>
    </source>
</reference>
<feature type="transmembrane region" description="Helical" evidence="1">
    <location>
        <begin position="303"/>
        <end position="324"/>
    </location>
</feature>
<keyword evidence="1" id="KW-0472">Membrane</keyword>
<proteinExistence type="predicted"/>
<evidence type="ECO:0000313" key="2">
    <source>
        <dbReference type="EMBL" id="KAL3769219.1"/>
    </source>
</evidence>
<protein>
    <submittedName>
        <fullName evidence="2">Uncharacterized protein</fullName>
    </submittedName>
</protein>
<keyword evidence="1" id="KW-1133">Transmembrane helix</keyword>